<proteinExistence type="predicted"/>
<reference evidence="2" key="1">
    <citation type="submission" date="2021-02" db="EMBL/GenBank/DDBJ databases">
        <authorList>
            <person name="Nowell W R."/>
        </authorList>
    </citation>
    <scope>NUCLEOTIDE SEQUENCE</scope>
</reference>
<keyword evidence="1" id="KW-0472">Membrane</keyword>
<dbReference type="Proteomes" id="UP000663868">
    <property type="component" value="Unassembled WGS sequence"/>
</dbReference>
<protein>
    <submittedName>
        <fullName evidence="2">Uncharacterized protein</fullName>
    </submittedName>
</protein>
<evidence type="ECO:0000313" key="3">
    <source>
        <dbReference type="Proteomes" id="UP000663868"/>
    </source>
</evidence>
<feature type="non-terminal residue" evidence="2">
    <location>
        <position position="52"/>
    </location>
</feature>
<gene>
    <name evidence="2" type="ORF">KXQ929_LOCUS48966</name>
</gene>
<accession>A0A820LXG5</accession>
<evidence type="ECO:0000256" key="1">
    <source>
        <dbReference type="SAM" id="Phobius"/>
    </source>
</evidence>
<keyword evidence="1" id="KW-0812">Transmembrane</keyword>
<keyword evidence="1" id="KW-1133">Transmembrane helix</keyword>
<organism evidence="2 3">
    <name type="scientific">Adineta steineri</name>
    <dbReference type="NCBI Taxonomy" id="433720"/>
    <lineage>
        <taxon>Eukaryota</taxon>
        <taxon>Metazoa</taxon>
        <taxon>Spiralia</taxon>
        <taxon>Gnathifera</taxon>
        <taxon>Rotifera</taxon>
        <taxon>Eurotatoria</taxon>
        <taxon>Bdelloidea</taxon>
        <taxon>Adinetida</taxon>
        <taxon>Adinetidae</taxon>
        <taxon>Adineta</taxon>
    </lineage>
</organism>
<dbReference type="EMBL" id="CAJOBB010019999">
    <property type="protein sequence ID" value="CAF4363802.1"/>
    <property type="molecule type" value="Genomic_DNA"/>
</dbReference>
<name>A0A820LXG5_9BILA</name>
<evidence type="ECO:0000313" key="2">
    <source>
        <dbReference type="EMBL" id="CAF4363802.1"/>
    </source>
</evidence>
<feature type="transmembrane region" description="Helical" evidence="1">
    <location>
        <begin position="20"/>
        <end position="39"/>
    </location>
</feature>
<comment type="caution">
    <text evidence="2">The sequence shown here is derived from an EMBL/GenBank/DDBJ whole genome shotgun (WGS) entry which is preliminary data.</text>
</comment>
<dbReference type="AlphaFoldDB" id="A0A820LXG5"/>
<sequence>MSSASLTVVLSGVQQQLIRYVYSIWLIFGVPGCILDAIIFSRRRLRKISCCN</sequence>